<keyword evidence="4" id="KW-0804">Transcription</keyword>
<feature type="domain" description="HTH tetR-type" evidence="7">
    <location>
        <begin position="46"/>
        <end position="106"/>
    </location>
</feature>
<dbReference type="PROSITE" id="PS01081">
    <property type="entry name" value="HTH_TETR_1"/>
    <property type="match status" value="1"/>
</dbReference>
<evidence type="ECO:0000259" key="7">
    <source>
        <dbReference type="PROSITE" id="PS50977"/>
    </source>
</evidence>
<dbReference type="SUPFAM" id="SSF48498">
    <property type="entry name" value="Tetracyclin repressor-like, C-terminal domain"/>
    <property type="match status" value="1"/>
</dbReference>
<dbReference type="PROSITE" id="PS50977">
    <property type="entry name" value="HTH_TETR_2"/>
    <property type="match status" value="1"/>
</dbReference>
<evidence type="ECO:0000313" key="8">
    <source>
        <dbReference type="EMBL" id="OZI56111.1"/>
    </source>
</evidence>
<keyword evidence="2" id="KW-0805">Transcription regulation</keyword>
<gene>
    <name evidence="8" type="ORF">CAL20_11725</name>
</gene>
<dbReference type="PANTHER" id="PTHR30055:SF234">
    <property type="entry name" value="HTH-TYPE TRANSCRIPTIONAL REGULATOR BETI"/>
    <property type="match status" value="1"/>
</dbReference>
<keyword evidence="3 5" id="KW-0238">DNA-binding</keyword>
<dbReference type="InterPro" id="IPR001647">
    <property type="entry name" value="HTH_TetR"/>
</dbReference>
<dbReference type="PRINTS" id="PR00455">
    <property type="entry name" value="HTHTETR"/>
</dbReference>
<feature type="region of interest" description="Disordered" evidence="6">
    <location>
        <begin position="20"/>
        <end position="45"/>
    </location>
</feature>
<dbReference type="InterPro" id="IPR036271">
    <property type="entry name" value="Tet_transcr_reg_TetR-rel_C_sf"/>
</dbReference>
<dbReference type="Gene3D" id="1.10.357.10">
    <property type="entry name" value="Tetracycline Repressor, domain 2"/>
    <property type="match status" value="1"/>
</dbReference>
<dbReference type="SUPFAM" id="SSF46689">
    <property type="entry name" value="Homeodomain-like"/>
    <property type="match status" value="1"/>
</dbReference>
<evidence type="ECO:0000256" key="4">
    <source>
        <dbReference type="ARBA" id="ARBA00023163"/>
    </source>
</evidence>
<keyword evidence="1" id="KW-0678">Repressor</keyword>
<evidence type="ECO:0000256" key="6">
    <source>
        <dbReference type="SAM" id="MobiDB-lite"/>
    </source>
</evidence>
<dbReference type="InterPro" id="IPR009057">
    <property type="entry name" value="Homeodomain-like_sf"/>
</dbReference>
<dbReference type="Pfam" id="PF17939">
    <property type="entry name" value="TetR_C_30"/>
    <property type="match status" value="1"/>
</dbReference>
<dbReference type="Pfam" id="PF00440">
    <property type="entry name" value="TetR_N"/>
    <property type="match status" value="1"/>
</dbReference>
<organism evidence="8 9">
    <name type="scientific">Bordetella genomosp. 4</name>
    <dbReference type="NCBI Taxonomy" id="463044"/>
    <lineage>
        <taxon>Bacteria</taxon>
        <taxon>Pseudomonadati</taxon>
        <taxon>Pseudomonadota</taxon>
        <taxon>Betaproteobacteria</taxon>
        <taxon>Burkholderiales</taxon>
        <taxon>Alcaligenaceae</taxon>
        <taxon>Bordetella</taxon>
    </lineage>
</organism>
<evidence type="ECO:0000256" key="1">
    <source>
        <dbReference type="ARBA" id="ARBA00022491"/>
    </source>
</evidence>
<name>A0A261U3I4_9BORD</name>
<accession>A0A261U3I4</accession>
<keyword evidence="9" id="KW-1185">Reference proteome</keyword>
<comment type="caution">
    <text evidence="8">The sequence shown here is derived from an EMBL/GenBank/DDBJ whole genome shotgun (WGS) entry which is preliminary data.</text>
</comment>
<dbReference type="Proteomes" id="UP000216885">
    <property type="component" value="Unassembled WGS sequence"/>
</dbReference>
<dbReference type="InterPro" id="IPR023772">
    <property type="entry name" value="DNA-bd_HTH_TetR-type_CS"/>
</dbReference>
<dbReference type="OrthoDB" id="6684185at2"/>
<sequence>MFELSCRAIPWRKTFFLGENPSTPNVGNTPDMDTMQEFDDTDSRNSPKRQAILAAAKELVARKGPNGTTVRDITAASGANGAAVNYYFQSKDGLVNLAHREITGEVNRERLARLDAYELNAAGQALAPRDILAALIEPILTMSRSADGGSLYVRSVFQMRIDARTGYHTFDINQHVARRFMDAIAKTFPQLSREAVIWHYEFARGSAIHMLANLDPVSRRFELLAKEPDQKLPEVPAYALDQKQIDRVIAMILTGFGQPLE</sequence>
<dbReference type="GO" id="GO:0000976">
    <property type="term" value="F:transcription cis-regulatory region binding"/>
    <property type="evidence" value="ECO:0007669"/>
    <property type="project" value="TreeGrafter"/>
</dbReference>
<reference evidence="8 9" key="1">
    <citation type="submission" date="2017-05" db="EMBL/GenBank/DDBJ databases">
        <title>Complete and WGS of Bordetella genogroups.</title>
        <authorList>
            <person name="Spilker T."/>
            <person name="LiPuma J."/>
        </authorList>
    </citation>
    <scope>NUCLEOTIDE SEQUENCE [LARGE SCALE GENOMIC DNA]</scope>
    <source>
        <strain evidence="8 9">AU9919</strain>
    </source>
</reference>
<evidence type="ECO:0000313" key="9">
    <source>
        <dbReference type="Proteomes" id="UP000216885"/>
    </source>
</evidence>
<proteinExistence type="predicted"/>
<protein>
    <recommendedName>
        <fullName evidence="7">HTH tetR-type domain-containing protein</fullName>
    </recommendedName>
</protein>
<evidence type="ECO:0000256" key="3">
    <source>
        <dbReference type="ARBA" id="ARBA00023125"/>
    </source>
</evidence>
<dbReference type="EMBL" id="NEVQ01000013">
    <property type="protein sequence ID" value="OZI56111.1"/>
    <property type="molecule type" value="Genomic_DNA"/>
</dbReference>
<dbReference type="InterPro" id="IPR050109">
    <property type="entry name" value="HTH-type_TetR-like_transc_reg"/>
</dbReference>
<dbReference type="InterPro" id="IPR041586">
    <property type="entry name" value="PsrA_TetR_C"/>
</dbReference>
<feature type="DNA-binding region" description="H-T-H motif" evidence="5">
    <location>
        <begin position="69"/>
        <end position="88"/>
    </location>
</feature>
<evidence type="ECO:0000256" key="2">
    <source>
        <dbReference type="ARBA" id="ARBA00023015"/>
    </source>
</evidence>
<dbReference type="GO" id="GO:0003700">
    <property type="term" value="F:DNA-binding transcription factor activity"/>
    <property type="evidence" value="ECO:0007669"/>
    <property type="project" value="TreeGrafter"/>
</dbReference>
<evidence type="ECO:0000256" key="5">
    <source>
        <dbReference type="PROSITE-ProRule" id="PRU00335"/>
    </source>
</evidence>
<dbReference type="AlphaFoldDB" id="A0A261U3I4"/>
<dbReference type="PANTHER" id="PTHR30055">
    <property type="entry name" value="HTH-TYPE TRANSCRIPTIONAL REGULATOR RUTR"/>
    <property type="match status" value="1"/>
</dbReference>